<dbReference type="GO" id="GO:0043565">
    <property type="term" value="F:sequence-specific DNA binding"/>
    <property type="evidence" value="ECO:0007669"/>
    <property type="project" value="InterPro"/>
</dbReference>
<dbReference type="InterPro" id="IPR018060">
    <property type="entry name" value="HTH_AraC"/>
</dbReference>
<dbReference type="PANTHER" id="PTHR46796:SF12">
    <property type="entry name" value="HTH-TYPE DNA-BINDING TRANSCRIPTIONAL ACTIVATOR EUTR"/>
    <property type="match status" value="1"/>
</dbReference>
<sequence>MSALPRPPGDAPPAWHHLLETSDLDELAEGQPDWQLRYQQLSAGSFRGAVQHLQLPGLRLVREQVSQAVHQKGHLGQGNYGFAMMPALQGEAIFNGQRLDAQAIMVGRSDDLDLLSPAGSTLIGVVVSEALLNPLWERMYQKPLARWLDSQIVLRTRPAAAQAVQQLHLATMAHLAERGTDALDDTTLKQARDAVLIEWIEALPATVDTTELKTVGARRRVVDRACELMLGNTAEPLSVLELCRQVGASRRKLNYCFQDVLGTSPLKYLRLVRLNGARRELKTGRDRGLTVQDVASRWGFWHLGQFALDYKKQFGELPSVTLRG</sequence>
<gene>
    <name evidence="5" type="ORF">KAK03_02930</name>
</gene>
<accession>A0A940Y330</accession>
<proteinExistence type="predicted"/>
<dbReference type="Proteomes" id="UP000676246">
    <property type="component" value="Unassembled WGS sequence"/>
</dbReference>
<dbReference type="AlphaFoldDB" id="A0A940Y330"/>
<organism evidence="5 6">
    <name type="scientific">Ideonella alba</name>
    <dbReference type="NCBI Taxonomy" id="2824118"/>
    <lineage>
        <taxon>Bacteria</taxon>
        <taxon>Pseudomonadati</taxon>
        <taxon>Pseudomonadota</taxon>
        <taxon>Betaproteobacteria</taxon>
        <taxon>Burkholderiales</taxon>
        <taxon>Sphaerotilaceae</taxon>
        <taxon>Ideonella</taxon>
    </lineage>
</organism>
<dbReference type="Pfam" id="PF12833">
    <property type="entry name" value="HTH_18"/>
    <property type="match status" value="1"/>
</dbReference>
<feature type="domain" description="HTH araC/xylS-type" evidence="4">
    <location>
        <begin position="223"/>
        <end position="324"/>
    </location>
</feature>
<dbReference type="EMBL" id="JAGQDD010000001">
    <property type="protein sequence ID" value="MBQ0929424.1"/>
    <property type="molecule type" value="Genomic_DNA"/>
</dbReference>
<dbReference type="InterPro" id="IPR018062">
    <property type="entry name" value="HTH_AraC-typ_CS"/>
</dbReference>
<keyword evidence="2" id="KW-0238">DNA-binding</keyword>
<dbReference type="PROSITE" id="PS00041">
    <property type="entry name" value="HTH_ARAC_FAMILY_1"/>
    <property type="match status" value="1"/>
</dbReference>
<evidence type="ECO:0000259" key="4">
    <source>
        <dbReference type="PROSITE" id="PS01124"/>
    </source>
</evidence>
<evidence type="ECO:0000313" key="5">
    <source>
        <dbReference type="EMBL" id="MBQ0929424.1"/>
    </source>
</evidence>
<dbReference type="Gene3D" id="1.10.10.60">
    <property type="entry name" value="Homeodomain-like"/>
    <property type="match status" value="1"/>
</dbReference>
<keyword evidence="1" id="KW-0805">Transcription regulation</keyword>
<dbReference type="SMART" id="SM00342">
    <property type="entry name" value="HTH_ARAC"/>
    <property type="match status" value="1"/>
</dbReference>
<evidence type="ECO:0000313" key="6">
    <source>
        <dbReference type="Proteomes" id="UP000676246"/>
    </source>
</evidence>
<evidence type="ECO:0000256" key="2">
    <source>
        <dbReference type="ARBA" id="ARBA00023125"/>
    </source>
</evidence>
<dbReference type="RefSeq" id="WP_210851668.1">
    <property type="nucleotide sequence ID" value="NZ_JAGQDD010000001.1"/>
</dbReference>
<keyword evidence="3" id="KW-0804">Transcription</keyword>
<dbReference type="GO" id="GO:0003700">
    <property type="term" value="F:DNA-binding transcription factor activity"/>
    <property type="evidence" value="ECO:0007669"/>
    <property type="project" value="InterPro"/>
</dbReference>
<evidence type="ECO:0000256" key="3">
    <source>
        <dbReference type="ARBA" id="ARBA00023163"/>
    </source>
</evidence>
<name>A0A940Y330_9BURK</name>
<dbReference type="SUPFAM" id="SSF46689">
    <property type="entry name" value="Homeodomain-like"/>
    <property type="match status" value="2"/>
</dbReference>
<dbReference type="InterPro" id="IPR009057">
    <property type="entry name" value="Homeodomain-like_sf"/>
</dbReference>
<keyword evidence="6" id="KW-1185">Reference proteome</keyword>
<evidence type="ECO:0000256" key="1">
    <source>
        <dbReference type="ARBA" id="ARBA00023015"/>
    </source>
</evidence>
<comment type="caution">
    <text evidence="5">The sequence shown here is derived from an EMBL/GenBank/DDBJ whole genome shotgun (WGS) entry which is preliminary data.</text>
</comment>
<reference evidence="5 6" key="1">
    <citation type="submission" date="2021-04" db="EMBL/GenBank/DDBJ databases">
        <title>The genome sequence of Ideonella sp. 3Y2.</title>
        <authorList>
            <person name="Liu Y."/>
        </authorList>
    </citation>
    <scope>NUCLEOTIDE SEQUENCE [LARGE SCALE GENOMIC DNA]</scope>
    <source>
        <strain evidence="5 6">3Y2</strain>
    </source>
</reference>
<dbReference type="PROSITE" id="PS01124">
    <property type="entry name" value="HTH_ARAC_FAMILY_2"/>
    <property type="match status" value="1"/>
</dbReference>
<dbReference type="InterPro" id="IPR050204">
    <property type="entry name" value="AraC_XylS_family_regulators"/>
</dbReference>
<dbReference type="PANTHER" id="PTHR46796">
    <property type="entry name" value="HTH-TYPE TRANSCRIPTIONAL ACTIVATOR RHAS-RELATED"/>
    <property type="match status" value="1"/>
</dbReference>
<protein>
    <submittedName>
        <fullName evidence="5">Helix-turn-helix domain-containing protein</fullName>
    </submittedName>
</protein>